<evidence type="ECO:0000256" key="1">
    <source>
        <dbReference type="SAM" id="Phobius"/>
    </source>
</evidence>
<feature type="transmembrane region" description="Helical" evidence="1">
    <location>
        <begin position="38"/>
        <end position="57"/>
    </location>
</feature>
<dbReference type="AlphaFoldDB" id="A0A1A8TQQ9"/>
<feature type="transmembrane region" description="Helical" evidence="1">
    <location>
        <begin position="6"/>
        <end position="26"/>
    </location>
</feature>
<dbReference type="STRING" id="295068.MAQ5080_03421"/>
<keyword evidence="1" id="KW-0812">Transmembrane</keyword>
<dbReference type="EMBL" id="FLOC01000031">
    <property type="protein sequence ID" value="SBS36314.1"/>
    <property type="molecule type" value="Genomic_DNA"/>
</dbReference>
<keyword evidence="1" id="KW-0472">Membrane</keyword>
<reference evidence="2 3" key="1">
    <citation type="submission" date="2016-06" db="EMBL/GenBank/DDBJ databases">
        <authorList>
            <person name="Kjaerup R.B."/>
            <person name="Dalgaard T.S."/>
            <person name="Juul-Madsen H.R."/>
        </authorList>
    </citation>
    <scope>NUCLEOTIDE SEQUENCE [LARGE SCALE GENOMIC DNA]</scope>
    <source>
        <strain evidence="2 3">CECT 5080</strain>
    </source>
</reference>
<dbReference type="RefSeq" id="WP_082861170.1">
    <property type="nucleotide sequence ID" value="NZ_FLOC01000031.1"/>
</dbReference>
<gene>
    <name evidence="2" type="ORF">MAQ5080_03421</name>
</gene>
<dbReference type="OrthoDB" id="7028362at2"/>
<keyword evidence="1" id="KW-1133">Transmembrane helix</keyword>
<keyword evidence="3" id="KW-1185">Reference proteome</keyword>
<proteinExistence type="predicted"/>
<dbReference type="Proteomes" id="UP000092627">
    <property type="component" value="Unassembled WGS sequence"/>
</dbReference>
<evidence type="ECO:0000313" key="2">
    <source>
        <dbReference type="EMBL" id="SBS36314.1"/>
    </source>
</evidence>
<protein>
    <recommendedName>
        <fullName evidence="4">DUF2909 domain-containing protein</fullName>
    </recommendedName>
</protein>
<name>A0A1A8TQQ9_9GAMM</name>
<evidence type="ECO:0000313" key="3">
    <source>
        <dbReference type="Proteomes" id="UP000092627"/>
    </source>
</evidence>
<organism evidence="2 3">
    <name type="scientific">Marinomonas aquimarina</name>
    <dbReference type="NCBI Taxonomy" id="295068"/>
    <lineage>
        <taxon>Bacteria</taxon>
        <taxon>Pseudomonadati</taxon>
        <taxon>Pseudomonadota</taxon>
        <taxon>Gammaproteobacteria</taxon>
        <taxon>Oceanospirillales</taxon>
        <taxon>Oceanospirillaceae</taxon>
        <taxon>Marinomonas</taxon>
    </lineage>
</organism>
<dbReference type="InterPro" id="IPR021313">
    <property type="entry name" value="DUF2909"/>
</dbReference>
<evidence type="ECO:0008006" key="4">
    <source>
        <dbReference type="Google" id="ProtNLM"/>
    </source>
</evidence>
<dbReference type="Pfam" id="PF11137">
    <property type="entry name" value="DUF2909"/>
    <property type="match status" value="1"/>
</dbReference>
<sequence>MLSAAIITLFIMMLISLFSGLYFLFHDSSKKHRLLTSLKLRILLAVLLCGLTLYGFMSGQITPKAPWSSHSSPTQNT</sequence>
<accession>A0A1A8TQQ9</accession>